<dbReference type="Gene3D" id="3.40.30.120">
    <property type="match status" value="1"/>
</dbReference>
<feature type="domain" description="FAD-binding" evidence="5">
    <location>
        <begin position="8"/>
        <end position="356"/>
    </location>
</feature>
<evidence type="ECO:0000256" key="2">
    <source>
        <dbReference type="ARBA" id="ARBA00022630"/>
    </source>
</evidence>
<dbReference type="EMBL" id="JBFCZG010000010">
    <property type="protein sequence ID" value="KAL3417760.1"/>
    <property type="molecule type" value="Genomic_DNA"/>
</dbReference>
<proteinExistence type="predicted"/>
<evidence type="ECO:0000256" key="3">
    <source>
        <dbReference type="ARBA" id="ARBA00022827"/>
    </source>
</evidence>
<dbReference type="SUPFAM" id="SSF51905">
    <property type="entry name" value="FAD/NAD(P)-binding domain"/>
    <property type="match status" value="1"/>
</dbReference>
<dbReference type="Gene3D" id="3.50.50.60">
    <property type="entry name" value="FAD/NAD(P)-binding domain"/>
    <property type="match status" value="1"/>
</dbReference>
<dbReference type="Pfam" id="PF01494">
    <property type="entry name" value="FAD_binding_3"/>
    <property type="match status" value="1"/>
</dbReference>
<dbReference type="Pfam" id="PF21274">
    <property type="entry name" value="Rng_hyd_C"/>
    <property type="match status" value="1"/>
</dbReference>
<protein>
    <submittedName>
        <fullName evidence="6">FAD binding domain-containing protein</fullName>
    </submittedName>
</protein>
<sequence>MGSVAPIDVLIVGAGPVGLALALDLGRRGVRSTIIEQHAETSGTIKAKASVLDERTMEYCRELGIVDEVANSGYPDNLSGDTVFCTGLGDKYIGRLEMPSAKDRPVPPESSEMMRRCPQMLFDPLLARAVVAQKMAEIRYGVECVGCQQDSEGVIVQNAVRDQQKEQIRAKYVVACDGPASVLRKTLGIAFEGQLLGYSTSAIVKVDLERYTTFGGRKAERYGFIAPEGIWGNFTTIDGKDLWRFTLVGVVEKVDLDALDIHTPLRKSLGREDAEYEILGVSQWRRSQFVAEKYTEGRVFLAGDSAHVMSPTGGHGLNTGLGDARDLSWILQGLIEGWGGPGLIDGYNAERRPIALRNSSISSQNFHIWKDGQGRDKVLETGPDADEQRRVLGQKLAVVVAKEFQAIGIAVGYNYAASPIVVPDASVAPPDDAEHYIQTARPGHRAPHYWLEAGQKSTIDLFGNSFVLLSLGAADGHSLASTAKEVGLPIQYIAIKDPKVAELYQSPLVLVRPDGMVAWRGDAVPDDVRGLVDRVRGASITK</sequence>
<dbReference type="InterPro" id="IPR036188">
    <property type="entry name" value="FAD/NAD-bd_sf"/>
</dbReference>
<accession>A0ABR4P373</accession>
<gene>
    <name evidence="6" type="ORF">PVAG01_10770</name>
</gene>
<dbReference type="PANTHER" id="PTHR43004:SF19">
    <property type="entry name" value="BINDING MONOOXYGENASE, PUTATIVE (JCVI)-RELATED"/>
    <property type="match status" value="1"/>
</dbReference>
<evidence type="ECO:0000256" key="1">
    <source>
        <dbReference type="ARBA" id="ARBA00001974"/>
    </source>
</evidence>
<dbReference type="InterPro" id="IPR002938">
    <property type="entry name" value="FAD-bd"/>
</dbReference>
<keyword evidence="7" id="KW-1185">Reference proteome</keyword>
<comment type="cofactor">
    <cofactor evidence="1">
        <name>FAD</name>
        <dbReference type="ChEBI" id="CHEBI:57692"/>
    </cofactor>
</comment>
<name>A0ABR4P373_9HELO</name>
<keyword evidence="3" id="KW-0274">FAD</keyword>
<evidence type="ECO:0000313" key="6">
    <source>
        <dbReference type="EMBL" id="KAL3417760.1"/>
    </source>
</evidence>
<organism evidence="6 7">
    <name type="scientific">Phlyctema vagabunda</name>
    <dbReference type="NCBI Taxonomy" id="108571"/>
    <lineage>
        <taxon>Eukaryota</taxon>
        <taxon>Fungi</taxon>
        <taxon>Dikarya</taxon>
        <taxon>Ascomycota</taxon>
        <taxon>Pezizomycotina</taxon>
        <taxon>Leotiomycetes</taxon>
        <taxon>Helotiales</taxon>
        <taxon>Dermateaceae</taxon>
        <taxon>Phlyctema</taxon>
    </lineage>
</organism>
<evidence type="ECO:0000259" key="5">
    <source>
        <dbReference type="Pfam" id="PF01494"/>
    </source>
</evidence>
<keyword evidence="4" id="KW-0560">Oxidoreductase</keyword>
<dbReference type="Proteomes" id="UP001629113">
    <property type="component" value="Unassembled WGS sequence"/>
</dbReference>
<evidence type="ECO:0000313" key="7">
    <source>
        <dbReference type="Proteomes" id="UP001629113"/>
    </source>
</evidence>
<dbReference type="InterPro" id="IPR050641">
    <property type="entry name" value="RIFMO-like"/>
</dbReference>
<dbReference type="PRINTS" id="PR00420">
    <property type="entry name" value="RNGMNOXGNASE"/>
</dbReference>
<evidence type="ECO:0000256" key="4">
    <source>
        <dbReference type="ARBA" id="ARBA00023002"/>
    </source>
</evidence>
<keyword evidence="2" id="KW-0285">Flavoprotein</keyword>
<dbReference type="NCBIfam" id="NF004780">
    <property type="entry name" value="PRK06126.1"/>
    <property type="match status" value="1"/>
</dbReference>
<dbReference type="Gene3D" id="3.30.9.10">
    <property type="entry name" value="D-Amino Acid Oxidase, subunit A, domain 2"/>
    <property type="match status" value="1"/>
</dbReference>
<dbReference type="PANTHER" id="PTHR43004">
    <property type="entry name" value="TRK SYSTEM POTASSIUM UPTAKE PROTEIN"/>
    <property type="match status" value="1"/>
</dbReference>
<comment type="caution">
    <text evidence="6">The sequence shown here is derived from an EMBL/GenBank/DDBJ whole genome shotgun (WGS) entry which is preliminary data.</text>
</comment>
<reference evidence="6 7" key="1">
    <citation type="submission" date="2024-06" db="EMBL/GenBank/DDBJ databases">
        <title>Complete genome of Phlyctema vagabunda strain 19-DSS-EL-015.</title>
        <authorList>
            <person name="Fiorenzani C."/>
        </authorList>
    </citation>
    <scope>NUCLEOTIDE SEQUENCE [LARGE SCALE GENOMIC DNA]</scope>
    <source>
        <strain evidence="6 7">19-DSS-EL-015</strain>
    </source>
</reference>